<name>A0AAV5IED5_9ROSI</name>
<evidence type="ECO:0000259" key="3">
    <source>
        <dbReference type="SMART" id="SM00093"/>
    </source>
</evidence>
<dbReference type="InterPro" id="IPR000215">
    <property type="entry name" value="Serpin_fam"/>
</dbReference>
<dbReference type="AlphaFoldDB" id="A0AAV5IED5"/>
<dbReference type="EMBL" id="BPVZ01000011">
    <property type="protein sequence ID" value="GKU97430.1"/>
    <property type="molecule type" value="Genomic_DNA"/>
</dbReference>
<dbReference type="GO" id="GO:0004867">
    <property type="term" value="F:serine-type endopeptidase inhibitor activity"/>
    <property type="evidence" value="ECO:0007669"/>
    <property type="project" value="InterPro"/>
</dbReference>
<dbReference type="GO" id="GO:0005615">
    <property type="term" value="C:extracellular space"/>
    <property type="evidence" value="ECO:0007669"/>
    <property type="project" value="InterPro"/>
</dbReference>
<dbReference type="InterPro" id="IPR036186">
    <property type="entry name" value="Serpin_sf"/>
</dbReference>
<dbReference type="Gene3D" id="2.30.39.10">
    <property type="entry name" value="Alpha-1-antitrypsin, domain 1"/>
    <property type="match status" value="1"/>
</dbReference>
<dbReference type="InterPro" id="IPR023796">
    <property type="entry name" value="Serpin_dom"/>
</dbReference>
<evidence type="ECO:0000256" key="1">
    <source>
        <dbReference type="ARBA" id="ARBA00009500"/>
    </source>
</evidence>
<dbReference type="PANTHER" id="PTHR11461">
    <property type="entry name" value="SERINE PROTEASE INHIBITOR, SERPIN"/>
    <property type="match status" value="1"/>
</dbReference>
<dbReference type="SUPFAM" id="SSF56574">
    <property type="entry name" value="Serpins"/>
    <property type="match status" value="1"/>
</dbReference>
<dbReference type="Proteomes" id="UP001054252">
    <property type="component" value="Unassembled WGS sequence"/>
</dbReference>
<protein>
    <recommendedName>
        <fullName evidence="3">Serpin domain-containing protein</fullName>
    </recommendedName>
</protein>
<comment type="caution">
    <text evidence="4">The sequence shown here is derived from an EMBL/GenBank/DDBJ whole genome shotgun (WGS) entry which is preliminary data.</text>
</comment>
<evidence type="ECO:0000313" key="5">
    <source>
        <dbReference type="Proteomes" id="UP001054252"/>
    </source>
</evidence>
<organism evidence="4 5">
    <name type="scientific">Rubroshorea leprosula</name>
    <dbReference type="NCBI Taxonomy" id="152421"/>
    <lineage>
        <taxon>Eukaryota</taxon>
        <taxon>Viridiplantae</taxon>
        <taxon>Streptophyta</taxon>
        <taxon>Embryophyta</taxon>
        <taxon>Tracheophyta</taxon>
        <taxon>Spermatophyta</taxon>
        <taxon>Magnoliopsida</taxon>
        <taxon>eudicotyledons</taxon>
        <taxon>Gunneridae</taxon>
        <taxon>Pentapetalae</taxon>
        <taxon>rosids</taxon>
        <taxon>malvids</taxon>
        <taxon>Malvales</taxon>
        <taxon>Dipterocarpaceae</taxon>
        <taxon>Rubroshorea</taxon>
    </lineage>
</organism>
<dbReference type="Pfam" id="PF00079">
    <property type="entry name" value="Serpin"/>
    <property type="match status" value="1"/>
</dbReference>
<dbReference type="PROSITE" id="PS00284">
    <property type="entry name" value="SERPIN"/>
    <property type="match status" value="1"/>
</dbReference>
<dbReference type="Gene3D" id="3.30.497.10">
    <property type="entry name" value="Antithrombin, subunit I, domain 2"/>
    <property type="match status" value="1"/>
</dbReference>
<dbReference type="InterPro" id="IPR042185">
    <property type="entry name" value="Serpin_sf_2"/>
</dbReference>
<proteinExistence type="inferred from homology"/>
<evidence type="ECO:0000313" key="4">
    <source>
        <dbReference type="EMBL" id="GKU97430.1"/>
    </source>
</evidence>
<gene>
    <name evidence="4" type="ORF">SLEP1_g10575</name>
</gene>
<feature type="domain" description="Serpin" evidence="3">
    <location>
        <begin position="18"/>
        <end position="375"/>
    </location>
</feature>
<dbReference type="InterPro" id="IPR023795">
    <property type="entry name" value="Serpin_CS"/>
</dbReference>
<dbReference type="PANTHER" id="PTHR11461:SF340">
    <property type="entry name" value="SERPIN DOMAIN-CONTAINING PROTEIN"/>
    <property type="match status" value="1"/>
</dbReference>
<sequence length="386" mass="43725">MNPSINSYDYSLRTDFCLQVTNKVLLEQVERGSNFISSPLSFQVMLSLIAAGSSGDTLRQLLSSLGADSVSHLSSSSAQIINFISPTATGRPTLSFVNGAWLDRSFCWNPPFEKFVKDAYKATVEEADFANKADEVVREVNAWAERSINGLIKQLLRGSSLDGETVLVLANALYFKGSWDRRFDPSRTELRDFHLLNGQIVQAPFMTSQLPYQSYGDARKFFMYMFLPHEKYGLPDLIVRFNSIPGFFDQRFPLMKEELHDFWIPRLKFSFEFEASETMKEMGLQLPFMKFGAELTNMVDSPTSNKLFVSDMFQKSYIEVNEEGTEAVGSTATMAKLLCYDMQPLPGFVADHPFMFMIREETSGLVFFTGAVLNPLLDDCVLQKYL</sequence>
<accession>A0AAV5IED5</accession>
<comment type="similarity">
    <text evidence="1 2">Belongs to the serpin family.</text>
</comment>
<evidence type="ECO:0000256" key="2">
    <source>
        <dbReference type="RuleBase" id="RU000411"/>
    </source>
</evidence>
<dbReference type="InterPro" id="IPR042178">
    <property type="entry name" value="Serpin_sf_1"/>
</dbReference>
<dbReference type="SMART" id="SM00093">
    <property type="entry name" value="SERPIN"/>
    <property type="match status" value="1"/>
</dbReference>
<dbReference type="CDD" id="cd02043">
    <property type="entry name" value="serpinP_plants"/>
    <property type="match status" value="1"/>
</dbReference>
<keyword evidence="5" id="KW-1185">Reference proteome</keyword>
<reference evidence="4 5" key="1">
    <citation type="journal article" date="2021" name="Commun. Biol.">
        <title>The genome of Shorea leprosula (Dipterocarpaceae) highlights the ecological relevance of drought in aseasonal tropical rainforests.</title>
        <authorList>
            <person name="Ng K.K.S."/>
            <person name="Kobayashi M.J."/>
            <person name="Fawcett J.A."/>
            <person name="Hatakeyama M."/>
            <person name="Paape T."/>
            <person name="Ng C.H."/>
            <person name="Ang C.C."/>
            <person name="Tnah L.H."/>
            <person name="Lee C.T."/>
            <person name="Nishiyama T."/>
            <person name="Sese J."/>
            <person name="O'Brien M.J."/>
            <person name="Copetti D."/>
            <person name="Mohd Noor M.I."/>
            <person name="Ong R.C."/>
            <person name="Putra M."/>
            <person name="Sireger I.Z."/>
            <person name="Indrioko S."/>
            <person name="Kosugi Y."/>
            <person name="Izuno A."/>
            <person name="Isagi Y."/>
            <person name="Lee S.L."/>
            <person name="Shimizu K.K."/>
        </authorList>
    </citation>
    <scope>NUCLEOTIDE SEQUENCE [LARGE SCALE GENOMIC DNA]</scope>
    <source>
        <strain evidence="4">214</strain>
    </source>
</reference>